<feature type="transmembrane region" description="Helical" evidence="1">
    <location>
        <begin position="247"/>
        <end position="269"/>
    </location>
</feature>
<dbReference type="AlphaFoldDB" id="A0AAQ3M492"/>
<keyword evidence="1" id="KW-1133">Transmembrane helix</keyword>
<proteinExistence type="predicted"/>
<organism evidence="2 3">
    <name type="scientific">Acrodontium crateriforme</name>
    <dbReference type="NCBI Taxonomy" id="150365"/>
    <lineage>
        <taxon>Eukaryota</taxon>
        <taxon>Fungi</taxon>
        <taxon>Dikarya</taxon>
        <taxon>Ascomycota</taxon>
        <taxon>Pezizomycotina</taxon>
        <taxon>Dothideomycetes</taxon>
        <taxon>Dothideomycetidae</taxon>
        <taxon>Mycosphaerellales</taxon>
        <taxon>Teratosphaeriaceae</taxon>
        <taxon>Acrodontium</taxon>
    </lineage>
</organism>
<name>A0AAQ3M492_9PEZI</name>
<reference evidence="2 3" key="1">
    <citation type="submission" date="2023-11" db="EMBL/GenBank/DDBJ databases">
        <title>An acidophilic fungus is an integral part of prey digestion in a carnivorous sundew plant.</title>
        <authorList>
            <person name="Tsai I.J."/>
        </authorList>
    </citation>
    <scope>NUCLEOTIDE SEQUENCE [LARGE SCALE GENOMIC DNA]</scope>
    <source>
        <strain evidence="2">169a</strain>
    </source>
</reference>
<feature type="transmembrane region" description="Helical" evidence="1">
    <location>
        <begin position="90"/>
        <end position="108"/>
    </location>
</feature>
<sequence>MALWTTAALVGLPLLSYTAVYGTFVTSANNGLWDMMGVDPLHAAQLVSQCDSLQKVLPTAQALWHGSYELYIKFFTPIGSLDNISLHVEGLHFFAVWMSAWILVYMEAFRKGPLDPAKTFVALSGVLMELIGIGVTMPWWCLINIVFSHATASARSRSSRAIPAQDLAILPYSLFIGAGVTALFMNALKPPHADPWIIARLYHPAISVIAHRVLRMLGFGNPTGSSKESTKAEQLLSAQRMDRLYQVAFWLTAIPHITTLAAFASVHFFPEWIPPHVAAALAPELVWPIHSPWFEWGSLRVGSIASGIGIFLFWDEAITGAAILLWALVVNRLGLVKKQLDQTPLWIVCRTLALTVAVGPSAAAVMLIKERDDNL</sequence>
<protein>
    <submittedName>
        <fullName evidence="2">Uncharacterized protein</fullName>
    </submittedName>
</protein>
<dbReference type="EMBL" id="CP138585">
    <property type="protein sequence ID" value="WPH01324.1"/>
    <property type="molecule type" value="Genomic_DNA"/>
</dbReference>
<keyword evidence="1" id="KW-0812">Transmembrane</keyword>
<evidence type="ECO:0000313" key="3">
    <source>
        <dbReference type="Proteomes" id="UP001303373"/>
    </source>
</evidence>
<feature type="transmembrane region" description="Helical" evidence="1">
    <location>
        <begin position="167"/>
        <end position="188"/>
    </location>
</feature>
<feature type="transmembrane region" description="Helical" evidence="1">
    <location>
        <begin position="120"/>
        <end position="147"/>
    </location>
</feature>
<accession>A0AAQ3M492</accession>
<feature type="transmembrane region" description="Helical" evidence="1">
    <location>
        <begin position="347"/>
        <end position="368"/>
    </location>
</feature>
<dbReference type="Proteomes" id="UP001303373">
    <property type="component" value="Chromosome 6"/>
</dbReference>
<feature type="transmembrane region" description="Helical" evidence="1">
    <location>
        <begin position="317"/>
        <end position="335"/>
    </location>
</feature>
<keyword evidence="3" id="KW-1185">Reference proteome</keyword>
<gene>
    <name evidence="2" type="ORF">R9X50_00416300</name>
</gene>
<evidence type="ECO:0000313" key="2">
    <source>
        <dbReference type="EMBL" id="WPH01324.1"/>
    </source>
</evidence>
<keyword evidence="1" id="KW-0472">Membrane</keyword>
<evidence type="ECO:0000256" key="1">
    <source>
        <dbReference type="SAM" id="Phobius"/>
    </source>
</evidence>